<dbReference type="RefSeq" id="WP_142527650.1">
    <property type="nucleotide sequence ID" value="NZ_CBCSJO010000004.1"/>
</dbReference>
<keyword evidence="2" id="KW-1185">Reference proteome</keyword>
<protein>
    <recommendedName>
        <fullName evidence="3">DUF3108 domain-containing protein</fullName>
    </recommendedName>
</protein>
<evidence type="ECO:0008006" key="3">
    <source>
        <dbReference type="Google" id="ProtNLM"/>
    </source>
</evidence>
<reference evidence="1 2" key="1">
    <citation type="submission" date="2017-05" db="EMBL/GenBank/DDBJ databases">
        <authorList>
            <person name="Varghese N."/>
            <person name="Submissions S."/>
        </authorList>
    </citation>
    <scope>NUCLEOTIDE SEQUENCE [LARGE SCALE GENOMIC DNA]</scope>
    <source>
        <strain evidence="1 2">DSM 19036</strain>
    </source>
</reference>
<organism evidence="1 2">
    <name type="scientific">Pedobacter westerhofensis</name>
    <dbReference type="NCBI Taxonomy" id="425512"/>
    <lineage>
        <taxon>Bacteria</taxon>
        <taxon>Pseudomonadati</taxon>
        <taxon>Bacteroidota</taxon>
        <taxon>Sphingobacteriia</taxon>
        <taxon>Sphingobacteriales</taxon>
        <taxon>Sphingobacteriaceae</taxon>
        <taxon>Pedobacter</taxon>
    </lineage>
</organism>
<evidence type="ECO:0000313" key="1">
    <source>
        <dbReference type="EMBL" id="SMO57506.1"/>
    </source>
</evidence>
<dbReference type="Proteomes" id="UP000320300">
    <property type="component" value="Unassembled WGS sequence"/>
</dbReference>
<accession>A0A521CDK3</accession>
<sequence length="262" mass="29737">MKIAFKRGTILSYIAVIATLSGIISAKVDSKFKAIHFSGAFQMVQNGKVIPMSQSLDIFYSKDFLVAKTRLSNFTSKTTMDQTTGKVLDGRLTIDSSYVYYISIRGDKFGLAFDSLAISTGKPVKANVDSIVQSTLGAPAFFYKLRSKGKDSVNIDRDEINGLMVEKYIYKRREIQEPDSLYFYFRKQPLEVSFNLKEQRKDNMYLYKARAICNATPKGRFSNVPFDVGKYEHSFEITEFDIPEAELTNVLDLIGKFEMVNK</sequence>
<proteinExistence type="predicted"/>
<dbReference type="EMBL" id="FXTN01000003">
    <property type="protein sequence ID" value="SMO57506.1"/>
    <property type="molecule type" value="Genomic_DNA"/>
</dbReference>
<dbReference type="AlphaFoldDB" id="A0A521CDK3"/>
<name>A0A521CDK3_9SPHI</name>
<dbReference type="OrthoDB" id="750923at2"/>
<evidence type="ECO:0000313" key="2">
    <source>
        <dbReference type="Proteomes" id="UP000320300"/>
    </source>
</evidence>
<gene>
    <name evidence="1" type="ORF">SAMN06265348_103484</name>
</gene>